<protein>
    <recommendedName>
        <fullName evidence="1">DUF397 domain-containing protein</fullName>
    </recommendedName>
</protein>
<comment type="caution">
    <text evidence="2">The sequence shown here is derived from an EMBL/GenBank/DDBJ whole genome shotgun (WGS) entry which is preliminary data.</text>
</comment>
<proteinExistence type="predicted"/>
<feature type="domain" description="DUF397" evidence="1">
    <location>
        <begin position="8"/>
        <end position="36"/>
    </location>
</feature>
<accession>A0A839E3U5</accession>
<sequence length="42" mass="4390">MASPIGGVAARDSKDPDGDVLVFSPATWNAFLATARRGSLDR</sequence>
<evidence type="ECO:0000313" key="3">
    <source>
        <dbReference type="Proteomes" id="UP000569329"/>
    </source>
</evidence>
<dbReference type="Proteomes" id="UP000569329">
    <property type="component" value="Unassembled WGS sequence"/>
</dbReference>
<dbReference type="AlphaFoldDB" id="A0A839E3U5"/>
<evidence type="ECO:0000313" key="2">
    <source>
        <dbReference type="EMBL" id="MBA8826455.1"/>
    </source>
</evidence>
<keyword evidence="3" id="KW-1185">Reference proteome</keyword>
<name>A0A839E3U5_9PSEU</name>
<dbReference type="EMBL" id="JACGWZ010000005">
    <property type="protein sequence ID" value="MBA8826455.1"/>
    <property type="molecule type" value="Genomic_DNA"/>
</dbReference>
<dbReference type="Pfam" id="PF04149">
    <property type="entry name" value="DUF397"/>
    <property type="match status" value="1"/>
</dbReference>
<organism evidence="2 3">
    <name type="scientific">Halosaccharopolyspora lacisalsi</name>
    <dbReference type="NCBI Taxonomy" id="1000566"/>
    <lineage>
        <taxon>Bacteria</taxon>
        <taxon>Bacillati</taxon>
        <taxon>Actinomycetota</taxon>
        <taxon>Actinomycetes</taxon>
        <taxon>Pseudonocardiales</taxon>
        <taxon>Pseudonocardiaceae</taxon>
        <taxon>Halosaccharopolyspora</taxon>
    </lineage>
</organism>
<gene>
    <name evidence="2" type="ORF">FHX42_003831</name>
</gene>
<evidence type="ECO:0000259" key="1">
    <source>
        <dbReference type="Pfam" id="PF04149"/>
    </source>
</evidence>
<dbReference type="InterPro" id="IPR007278">
    <property type="entry name" value="DUF397"/>
</dbReference>
<reference evidence="2 3" key="1">
    <citation type="submission" date="2020-07" db="EMBL/GenBank/DDBJ databases">
        <title>Sequencing the genomes of 1000 actinobacteria strains.</title>
        <authorList>
            <person name="Klenk H.-P."/>
        </authorList>
    </citation>
    <scope>NUCLEOTIDE SEQUENCE [LARGE SCALE GENOMIC DNA]</scope>
    <source>
        <strain evidence="2 3">DSM 45975</strain>
    </source>
</reference>